<accession>A0A2M6IUK9</accession>
<dbReference type="AlphaFoldDB" id="A0A2M6IUK9"/>
<organism evidence="2 3">
    <name type="scientific">Candidatus Roizmanbacteria bacterium CG11_big_fil_rev_8_21_14_0_20_36_8</name>
    <dbReference type="NCBI Taxonomy" id="1974856"/>
    <lineage>
        <taxon>Bacteria</taxon>
        <taxon>Candidatus Roizmaniibacteriota</taxon>
    </lineage>
</organism>
<feature type="domain" description="PIN" evidence="1">
    <location>
        <begin position="2"/>
        <end position="111"/>
    </location>
</feature>
<dbReference type="EMBL" id="PCVM01000041">
    <property type="protein sequence ID" value="PIQ73573.1"/>
    <property type="molecule type" value="Genomic_DNA"/>
</dbReference>
<sequence>MRIFLDSDTIISSIISDSGASYHVLQYIIKYDAQGFYSNISEIEILRVAEKLILQKENVQRNLDILKTIHLPLVSLEYFQKYHKYVNDSFDGHIVAAAVHSKVRFLLTYNSKDYNREKIKRDFDIIVLTPGVFLQYVRSREKF</sequence>
<comment type="caution">
    <text evidence="2">The sequence shown here is derived from an EMBL/GenBank/DDBJ whole genome shotgun (WGS) entry which is preliminary data.</text>
</comment>
<dbReference type="InterPro" id="IPR029060">
    <property type="entry name" value="PIN-like_dom_sf"/>
</dbReference>
<dbReference type="InterPro" id="IPR002716">
    <property type="entry name" value="PIN_dom"/>
</dbReference>
<dbReference type="Proteomes" id="UP000231056">
    <property type="component" value="Unassembled WGS sequence"/>
</dbReference>
<protein>
    <recommendedName>
        <fullName evidence="1">PIN domain-containing protein</fullName>
    </recommendedName>
</protein>
<gene>
    <name evidence="2" type="ORF">COV58_01745</name>
</gene>
<evidence type="ECO:0000313" key="3">
    <source>
        <dbReference type="Proteomes" id="UP000231056"/>
    </source>
</evidence>
<reference evidence="2 3" key="1">
    <citation type="submission" date="2017-09" db="EMBL/GenBank/DDBJ databases">
        <title>Depth-based differentiation of microbial function through sediment-hosted aquifers and enrichment of novel symbionts in the deep terrestrial subsurface.</title>
        <authorList>
            <person name="Probst A.J."/>
            <person name="Ladd B."/>
            <person name="Jarett J.K."/>
            <person name="Geller-Mcgrath D.E."/>
            <person name="Sieber C.M."/>
            <person name="Emerson J.B."/>
            <person name="Anantharaman K."/>
            <person name="Thomas B.C."/>
            <person name="Malmstrom R."/>
            <person name="Stieglmeier M."/>
            <person name="Klingl A."/>
            <person name="Woyke T."/>
            <person name="Ryan C.M."/>
            <person name="Banfield J.F."/>
        </authorList>
    </citation>
    <scope>NUCLEOTIDE SEQUENCE [LARGE SCALE GENOMIC DNA]</scope>
    <source>
        <strain evidence="2">CG11_big_fil_rev_8_21_14_0_20_36_8</strain>
    </source>
</reference>
<proteinExistence type="predicted"/>
<evidence type="ECO:0000259" key="1">
    <source>
        <dbReference type="Pfam" id="PF13470"/>
    </source>
</evidence>
<dbReference type="Pfam" id="PF13470">
    <property type="entry name" value="PIN_3"/>
    <property type="match status" value="1"/>
</dbReference>
<dbReference type="SUPFAM" id="SSF88723">
    <property type="entry name" value="PIN domain-like"/>
    <property type="match status" value="1"/>
</dbReference>
<dbReference type="Gene3D" id="3.40.50.1010">
    <property type="entry name" value="5'-nuclease"/>
    <property type="match status" value="1"/>
</dbReference>
<evidence type="ECO:0000313" key="2">
    <source>
        <dbReference type="EMBL" id="PIQ73573.1"/>
    </source>
</evidence>
<name>A0A2M6IUK9_9BACT</name>